<evidence type="ECO:0000256" key="4">
    <source>
        <dbReference type="ARBA" id="ARBA00022679"/>
    </source>
</evidence>
<evidence type="ECO:0000256" key="3">
    <source>
        <dbReference type="ARBA" id="ARBA00022576"/>
    </source>
</evidence>
<dbReference type="Gene3D" id="3.90.1150.10">
    <property type="entry name" value="Aspartate Aminotransferase, domain 1"/>
    <property type="match status" value="1"/>
</dbReference>
<accession>A0A6J7KHR5</accession>
<proteinExistence type="inferred from homology"/>
<dbReference type="PANTHER" id="PTHR46383">
    <property type="entry name" value="ASPARTATE AMINOTRANSFERASE"/>
    <property type="match status" value="1"/>
</dbReference>
<dbReference type="Pfam" id="PF00155">
    <property type="entry name" value="Aminotran_1_2"/>
    <property type="match status" value="1"/>
</dbReference>
<evidence type="ECO:0000259" key="6">
    <source>
        <dbReference type="Pfam" id="PF00155"/>
    </source>
</evidence>
<dbReference type="InterPro" id="IPR015424">
    <property type="entry name" value="PyrdxlP-dep_Trfase"/>
</dbReference>
<dbReference type="InterPro" id="IPR004839">
    <property type="entry name" value="Aminotransferase_I/II_large"/>
</dbReference>
<dbReference type="InterPro" id="IPR004838">
    <property type="entry name" value="NHTrfase_class1_PyrdxlP-BS"/>
</dbReference>
<comment type="cofactor">
    <cofactor evidence="1">
        <name>pyridoxal 5'-phosphate</name>
        <dbReference type="ChEBI" id="CHEBI:597326"/>
    </cofactor>
</comment>
<dbReference type="GO" id="GO:0006520">
    <property type="term" value="P:amino acid metabolic process"/>
    <property type="evidence" value="ECO:0007669"/>
    <property type="project" value="InterPro"/>
</dbReference>
<name>A0A6J7KHR5_9ZZZZ</name>
<dbReference type="PANTHER" id="PTHR46383:SF1">
    <property type="entry name" value="ASPARTATE AMINOTRANSFERASE"/>
    <property type="match status" value="1"/>
</dbReference>
<dbReference type="PROSITE" id="PS00105">
    <property type="entry name" value="AA_TRANSFER_CLASS_1"/>
    <property type="match status" value="1"/>
</dbReference>
<dbReference type="InterPro" id="IPR015421">
    <property type="entry name" value="PyrdxlP-dep_Trfase_major"/>
</dbReference>
<comment type="similarity">
    <text evidence="2">Belongs to the class-I pyridoxal-phosphate-dependent aminotransferase family.</text>
</comment>
<feature type="domain" description="Aminotransferase class I/classII large" evidence="6">
    <location>
        <begin position="7"/>
        <end position="361"/>
    </location>
</feature>
<dbReference type="CDD" id="cd00609">
    <property type="entry name" value="AAT_like"/>
    <property type="match status" value="1"/>
</dbReference>
<evidence type="ECO:0000256" key="5">
    <source>
        <dbReference type="ARBA" id="ARBA00022898"/>
    </source>
</evidence>
<keyword evidence="3" id="KW-0032">Aminotransferase</keyword>
<reference evidence="7" key="1">
    <citation type="submission" date="2020-05" db="EMBL/GenBank/DDBJ databases">
        <authorList>
            <person name="Chiriac C."/>
            <person name="Salcher M."/>
            <person name="Ghai R."/>
            <person name="Kavagutti S V."/>
        </authorList>
    </citation>
    <scope>NUCLEOTIDE SEQUENCE</scope>
</reference>
<dbReference type="Gene3D" id="3.40.640.10">
    <property type="entry name" value="Type I PLP-dependent aspartate aminotransferase-like (Major domain)"/>
    <property type="match status" value="1"/>
</dbReference>
<evidence type="ECO:0000256" key="1">
    <source>
        <dbReference type="ARBA" id="ARBA00001933"/>
    </source>
</evidence>
<evidence type="ECO:0000256" key="2">
    <source>
        <dbReference type="ARBA" id="ARBA00007441"/>
    </source>
</evidence>
<keyword evidence="5" id="KW-0663">Pyridoxal phosphate</keyword>
<dbReference type="FunFam" id="3.40.640.10:FF:000033">
    <property type="entry name" value="Aspartate aminotransferase"/>
    <property type="match status" value="1"/>
</dbReference>
<evidence type="ECO:0000313" key="7">
    <source>
        <dbReference type="EMBL" id="CAB4955137.1"/>
    </source>
</evidence>
<organism evidence="7">
    <name type="scientific">freshwater metagenome</name>
    <dbReference type="NCBI Taxonomy" id="449393"/>
    <lineage>
        <taxon>unclassified sequences</taxon>
        <taxon>metagenomes</taxon>
        <taxon>ecological metagenomes</taxon>
    </lineage>
</organism>
<sequence>MKAAGKPVIGFGAGEPDFPTPEYIVNAAIEAVKNPANHRYTPTPGLPDLREAIVNKTKRDSNYEITVDQVLVTNGGKQSVYQSFASILDPGDEVILPSPFWTTYPECIKLAGGVSVEVFADESQNYLVSVAQLEKALTPKTKVLLFCSPSNPTGSVYSPEQVKEIGQWALKNNLWVVTDEIYEHLLYDGATAPSICVAVPELADRTIIINGVAKTYAMTGWRVGWMIGPKDVIKAATNLQSHLSSNVSNVSQRAAIAALNGDLSAVHKMGEAFDRRRKLIVKLLNEIPGVTCPTPTGAFYVYPSVKAVLGKEIRGKRPKTSAELATLILEEAEVAAVPGEAFGPSGYLRFSYALGDEDIIEGIARVKKLLSEAI</sequence>
<dbReference type="InterPro" id="IPR015422">
    <property type="entry name" value="PyrdxlP-dep_Trfase_small"/>
</dbReference>
<protein>
    <submittedName>
        <fullName evidence="7">Unannotated protein</fullName>
    </submittedName>
</protein>
<keyword evidence="4" id="KW-0808">Transferase</keyword>
<dbReference type="EMBL" id="CAFBNN010000100">
    <property type="protein sequence ID" value="CAB4955137.1"/>
    <property type="molecule type" value="Genomic_DNA"/>
</dbReference>
<dbReference type="GO" id="GO:0008483">
    <property type="term" value="F:transaminase activity"/>
    <property type="evidence" value="ECO:0007669"/>
    <property type="project" value="UniProtKB-KW"/>
</dbReference>
<dbReference type="SUPFAM" id="SSF53383">
    <property type="entry name" value="PLP-dependent transferases"/>
    <property type="match status" value="1"/>
</dbReference>
<dbReference type="InterPro" id="IPR050596">
    <property type="entry name" value="AspAT/PAT-like"/>
</dbReference>
<dbReference type="AlphaFoldDB" id="A0A6J7KHR5"/>
<gene>
    <name evidence="7" type="ORF">UFOPK3797_00751</name>
</gene>
<dbReference type="GO" id="GO:0030170">
    <property type="term" value="F:pyridoxal phosphate binding"/>
    <property type="evidence" value="ECO:0007669"/>
    <property type="project" value="InterPro"/>
</dbReference>